<evidence type="ECO:0000313" key="4">
    <source>
        <dbReference type="Proteomes" id="UP000025047"/>
    </source>
</evidence>
<dbReference type="Proteomes" id="UP000025047">
    <property type="component" value="Unassembled WGS sequence"/>
</dbReference>
<dbReference type="RefSeq" id="WP_017929708.1">
    <property type="nucleotide sequence ID" value="NZ_KB823003.1"/>
</dbReference>
<proteinExistence type="predicted"/>
<dbReference type="AlphaFoldDB" id="A0A017H930"/>
<dbReference type="InterPro" id="IPR011992">
    <property type="entry name" value="EF-hand-dom_pair"/>
</dbReference>
<evidence type="ECO:0000256" key="2">
    <source>
        <dbReference type="SAM" id="SignalP"/>
    </source>
</evidence>
<organism evidence="3 4">
    <name type="scientific">Limimaricola hongkongensis DSM 17492</name>
    <dbReference type="NCBI Taxonomy" id="1122180"/>
    <lineage>
        <taxon>Bacteria</taxon>
        <taxon>Pseudomonadati</taxon>
        <taxon>Pseudomonadota</taxon>
        <taxon>Alphaproteobacteria</taxon>
        <taxon>Rhodobacterales</taxon>
        <taxon>Paracoccaceae</taxon>
        <taxon>Limimaricola</taxon>
    </lineage>
</organism>
<sequence>MLNKMTATLATTAFVLGASTAVAQSIPFAEVDTDSDMMLSNEELVAAFGEDGAAILMADDADGDGMLSVQEIRVATDMGASDMDETLDPEDRAESDDSDDPDYRDEDEDPIQPNDTETEGFLEEGEDTMGEGDEDDGQ</sequence>
<dbReference type="InterPro" id="IPR018247">
    <property type="entry name" value="EF_Hand_1_Ca_BS"/>
</dbReference>
<dbReference type="eggNOG" id="ENOG50300SB">
    <property type="taxonomic scope" value="Bacteria"/>
</dbReference>
<dbReference type="STRING" id="1122180.Lokhon_02467"/>
<dbReference type="EMBL" id="APGJ01000007">
    <property type="protein sequence ID" value="EYD70825.1"/>
    <property type="molecule type" value="Genomic_DNA"/>
</dbReference>
<keyword evidence="4" id="KW-1185">Reference proteome</keyword>
<feature type="region of interest" description="Disordered" evidence="1">
    <location>
        <begin position="75"/>
        <end position="138"/>
    </location>
</feature>
<name>A0A017H930_9RHOB</name>
<comment type="caution">
    <text evidence="3">The sequence shown here is derived from an EMBL/GenBank/DDBJ whole genome shotgun (WGS) entry which is preliminary data.</text>
</comment>
<feature type="compositionally biased region" description="Acidic residues" evidence="1">
    <location>
        <begin position="82"/>
        <end position="138"/>
    </location>
</feature>
<feature type="signal peptide" evidence="2">
    <location>
        <begin position="1"/>
        <end position="23"/>
    </location>
</feature>
<dbReference type="HOGENOM" id="CLU_1852746_0_0_5"/>
<evidence type="ECO:0000313" key="3">
    <source>
        <dbReference type="EMBL" id="EYD70825.1"/>
    </source>
</evidence>
<dbReference type="Gene3D" id="1.10.238.10">
    <property type="entry name" value="EF-hand"/>
    <property type="match status" value="1"/>
</dbReference>
<evidence type="ECO:0000256" key="1">
    <source>
        <dbReference type="SAM" id="MobiDB-lite"/>
    </source>
</evidence>
<dbReference type="PATRIC" id="fig|1122180.6.peg.2450"/>
<reference evidence="3 4" key="1">
    <citation type="submission" date="2013-03" db="EMBL/GenBank/DDBJ databases">
        <authorList>
            <person name="Fiebig A."/>
            <person name="Goeker M."/>
            <person name="Klenk H.-P.P."/>
        </authorList>
    </citation>
    <scope>NUCLEOTIDE SEQUENCE [LARGE SCALE GENOMIC DNA]</scope>
    <source>
        <strain evidence="3 4">DSM 17492</strain>
    </source>
</reference>
<protein>
    <recommendedName>
        <fullName evidence="5">EF-hand domain-containing protein</fullName>
    </recommendedName>
</protein>
<dbReference type="PROSITE" id="PS00018">
    <property type="entry name" value="EF_HAND_1"/>
    <property type="match status" value="1"/>
</dbReference>
<dbReference type="SUPFAM" id="SSF47473">
    <property type="entry name" value="EF-hand"/>
    <property type="match status" value="1"/>
</dbReference>
<gene>
    <name evidence="3" type="ORF">Lokhon_02467</name>
</gene>
<evidence type="ECO:0008006" key="5">
    <source>
        <dbReference type="Google" id="ProtNLM"/>
    </source>
</evidence>
<feature type="chain" id="PRO_5001492927" description="EF-hand domain-containing protein" evidence="2">
    <location>
        <begin position="24"/>
        <end position="138"/>
    </location>
</feature>
<keyword evidence="2" id="KW-0732">Signal</keyword>
<accession>A0A017H930</accession>
<dbReference type="OrthoDB" id="7875196at2"/>